<evidence type="ECO:0000313" key="5">
    <source>
        <dbReference type="Proteomes" id="UP000694425"/>
    </source>
</evidence>
<reference evidence="4" key="1">
    <citation type="submission" date="2025-08" db="UniProtKB">
        <authorList>
            <consortium name="Ensembl"/>
        </authorList>
    </citation>
    <scope>IDENTIFICATION</scope>
</reference>
<dbReference type="PANTHER" id="PTHR31878:SF0">
    <property type="entry name" value="CHEMOKINE-LIKE PROTEIN TAFA-5"/>
    <property type="match status" value="1"/>
</dbReference>
<dbReference type="Proteomes" id="UP000694425">
    <property type="component" value="Unplaced"/>
</dbReference>
<evidence type="ECO:0008006" key="6">
    <source>
        <dbReference type="Google" id="ProtNLM"/>
    </source>
</evidence>
<feature type="region of interest" description="Disordered" evidence="3">
    <location>
        <begin position="124"/>
        <end position="151"/>
    </location>
</feature>
<evidence type="ECO:0000256" key="2">
    <source>
        <dbReference type="ARBA" id="ARBA00022729"/>
    </source>
</evidence>
<evidence type="ECO:0000313" key="4">
    <source>
        <dbReference type="Ensembl" id="ENSNVIP00000004666.1"/>
    </source>
</evidence>
<sequence length="276" mass="29014">QGFSLTAVHRPGEGLCCMLSGVCASLTGQLAAGTCEIVTLDRDSSQPRRTIARQTARCACRKGQIAGTTRARPACVDARIIKTKQWCDMLPCLEGEGCDLLINRSGWTCTQPGGRVKTTTVRMPRRAPRTPEGELASGGGSPWGGGPHVGRHGDGAAGLVWRHGQPRCLPHAVCPRPCDRVVLSLLRRTVPAPGAPGAGQNQPEGVCPEVSSEPHGVVGHIVLLLEWRGAPAEARVGTPAAAEASLGSGSREGRGPQGLLLLWVLRGGRPEQRPRP</sequence>
<dbReference type="GO" id="GO:0001664">
    <property type="term" value="F:G protein-coupled receptor binding"/>
    <property type="evidence" value="ECO:0007669"/>
    <property type="project" value="TreeGrafter"/>
</dbReference>
<organism evidence="4 5">
    <name type="scientific">Neovison vison</name>
    <name type="common">American mink</name>
    <name type="synonym">Mustela vison</name>
    <dbReference type="NCBI Taxonomy" id="452646"/>
    <lineage>
        <taxon>Eukaryota</taxon>
        <taxon>Metazoa</taxon>
        <taxon>Chordata</taxon>
        <taxon>Craniata</taxon>
        <taxon>Vertebrata</taxon>
        <taxon>Euteleostomi</taxon>
        <taxon>Mammalia</taxon>
        <taxon>Eutheria</taxon>
        <taxon>Laurasiatheria</taxon>
        <taxon>Carnivora</taxon>
        <taxon>Caniformia</taxon>
        <taxon>Musteloidea</taxon>
        <taxon>Mustelidae</taxon>
        <taxon>Mustelinae</taxon>
        <taxon>Neogale</taxon>
    </lineage>
</organism>
<protein>
    <recommendedName>
        <fullName evidence="6">Protein FAM19A5</fullName>
    </recommendedName>
</protein>
<dbReference type="InterPro" id="IPR020350">
    <property type="entry name" value="Chemokine-like_TAFA"/>
</dbReference>
<keyword evidence="5" id="KW-1185">Reference proteome</keyword>
<proteinExistence type="inferred from homology"/>
<accession>A0A8C7ABJ8</accession>
<reference evidence="4" key="2">
    <citation type="submission" date="2025-09" db="UniProtKB">
        <authorList>
            <consortium name="Ensembl"/>
        </authorList>
    </citation>
    <scope>IDENTIFICATION</scope>
</reference>
<name>A0A8C7ABJ8_NEOVI</name>
<evidence type="ECO:0000256" key="3">
    <source>
        <dbReference type="SAM" id="MobiDB-lite"/>
    </source>
</evidence>
<dbReference type="AlphaFoldDB" id="A0A8C7ABJ8"/>
<dbReference type="InterPro" id="IPR040329">
    <property type="entry name" value="TAFA-5"/>
</dbReference>
<evidence type="ECO:0000256" key="1">
    <source>
        <dbReference type="ARBA" id="ARBA00006101"/>
    </source>
</evidence>
<dbReference type="GeneTree" id="ENSGT00940000160682"/>
<dbReference type="Ensembl" id="ENSNVIT00000005508.1">
    <property type="protein sequence ID" value="ENSNVIP00000004666.1"/>
    <property type="gene ID" value="ENSNVIG00000003754.1"/>
</dbReference>
<dbReference type="GO" id="GO:0007186">
    <property type="term" value="P:G protein-coupled receptor signaling pathway"/>
    <property type="evidence" value="ECO:0007669"/>
    <property type="project" value="TreeGrafter"/>
</dbReference>
<dbReference type="PANTHER" id="PTHR31878">
    <property type="entry name" value="CHEMOKINE-LIKE PROTEIN TAFA-5-RELATED"/>
    <property type="match status" value="1"/>
</dbReference>
<dbReference type="Pfam" id="PF12020">
    <property type="entry name" value="TAFA"/>
    <property type="match status" value="1"/>
</dbReference>
<keyword evidence="2" id="KW-0732">Signal</keyword>
<feature type="region of interest" description="Disordered" evidence="3">
    <location>
        <begin position="192"/>
        <end position="211"/>
    </location>
</feature>
<feature type="compositionally biased region" description="Gly residues" evidence="3">
    <location>
        <begin position="136"/>
        <end position="148"/>
    </location>
</feature>
<dbReference type="GO" id="GO:0048018">
    <property type="term" value="F:receptor ligand activity"/>
    <property type="evidence" value="ECO:0007669"/>
    <property type="project" value="TreeGrafter"/>
</dbReference>
<dbReference type="GO" id="GO:0005615">
    <property type="term" value="C:extracellular space"/>
    <property type="evidence" value="ECO:0007669"/>
    <property type="project" value="TreeGrafter"/>
</dbReference>
<comment type="similarity">
    <text evidence="1">Belongs to the TAFA family.</text>
</comment>